<evidence type="ECO:0000259" key="1">
    <source>
        <dbReference type="Pfam" id="PF13529"/>
    </source>
</evidence>
<dbReference type="EMBL" id="NVUK01000009">
    <property type="protein sequence ID" value="PCI78027.1"/>
    <property type="molecule type" value="Genomic_DNA"/>
</dbReference>
<proteinExistence type="predicted"/>
<evidence type="ECO:0000313" key="2">
    <source>
        <dbReference type="EMBL" id="PCI78027.1"/>
    </source>
</evidence>
<name>A0A2A4X7K8_UNCAE</name>
<dbReference type="Gene3D" id="3.90.70.10">
    <property type="entry name" value="Cysteine proteinases"/>
    <property type="match status" value="1"/>
</dbReference>
<evidence type="ECO:0000313" key="3">
    <source>
        <dbReference type="Proteomes" id="UP000218775"/>
    </source>
</evidence>
<organism evidence="2 3">
    <name type="scientific">Aerophobetes bacterium</name>
    <dbReference type="NCBI Taxonomy" id="2030807"/>
    <lineage>
        <taxon>Bacteria</taxon>
        <taxon>Candidatus Aerophobota</taxon>
    </lineage>
</organism>
<protein>
    <recommendedName>
        <fullName evidence="1">Peptidase C39-like domain-containing protein</fullName>
    </recommendedName>
</protein>
<accession>A0A2A4X7K8</accession>
<dbReference type="Proteomes" id="UP000218775">
    <property type="component" value="Unassembled WGS sequence"/>
</dbReference>
<reference evidence="3" key="1">
    <citation type="submission" date="2017-08" db="EMBL/GenBank/DDBJ databases">
        <title>A dynamic microbial community with high functional redundancy inhabits the cold, oxic subseafloor aquifer.</title>
        <authorList>
            <person name="Tully B.J."/>
            <person name="Wheat C.G."/>
            <person name="Glazer B.T."/>
            <person name="Huber J.A."/>
        </authorList>
    </citation>
    <scope>NUCLEOTIDE SEQUENCE [LARGE SCALE GENOMIC DNA]</scope>
</reference>
<dbReference type="Pfam" id="PF13529">
    <property type="entry name" value="Peptidase_C39_2"/>
    <property type="match status" value="1"/>
</dbReference>
<gene>
    <name evidence="2" type="ORF">COB21_01665</name>
</gene>
<sequence length="332" mass="37697">MKFLSIFSLLFIPLFSVFSEMHHHYIKHTDTPNDSFLWTKQNIVPFEELLITWNASRPTQGHYSIYVSLNTQKWSPWLVYAKWGSDFQKGAISKLENVPVRVYQDAVETLEGEVGHGFKIKVIAENGADISNLKSIHVCSSKPSSIAISSSNMDTHDSYHLAVDGLSQMALMDERGNRLCSPTSTTAVVRFLKNEHILNPLQFAENVWDASFDIFGNWVFNVAEAYNQINSPLISCWVERLNGFQNILDSLKEGFPVVISVRGPLPGSAQPYKNGHLLAVIGFENKTREVICMDPAFDTDDETTVRYNLDDLMTAWNRRKNVAYIFRSSTYL</sequence>
<dbReference type="InterPro" id="IPR039564">
    <property type="entry name" value="Peptidase_C39-like"/>
</dbReference>
<comment type="caution">
    <text evidence="2">The sequence shown here is derived from an EMBL/GenBank/DDBJ whole genome shotgun (WGS) entry which is preliminary data.</text>
</comment>
<dbReference type="AlphaFoldDB" id="A0A2A4X7K8"/>
<feature type="domain" description="Peptidase C39-like" evidence="1">
    <location>
        <begin position="162"/>
        <end position="296"/>
    </location>
</feature>